<sequence length="224" mass="24740">MLVNNAGILEWGTIEEQSLESFRRVIDVNVQGAWLGMRTTVPSIRRAGGGVILNISSIAGITGYAGIGGYVTDSRTLTFHSPTWWRMTPSARARGHLCNPGEPPTHRPLRRCRRLRNFACVCLPPTARPAQGRSEDVDLVPGFTRDVTGLGHRGTRSGIWSVLRTVWSGPERKKSQLLAATVRGLRCTGMKRVGTLAAQYLDARCRQELLNSAQAWLRSWAPRP</sequence>
<evidence type="ECO:0000313" key="4">
    <source>
        <dbReference type="Proteomes" id="UP001341259"/>
    </source>
</evidence>
<protein>
    <submittedName>
        <fullName evidence="3">SDR family NAD(P)-dependent oxidoreductase</fullName>
    </submittedName>
</protein>
<dbReference type="InterPro" id="IPR002347">
    <property type="entry name" value="SDR_fam"/>
</dbReference>
<dbReference type="Proteomes" id="UP001341259">
    <property type="component" value="Chromosome"/>
</dbReference>
<keyword evidence="4" id="KW-1185">Reference proteome</keyword>
<keyword evidence="2" id="KW-0560">Oxidoreductase</keyword>
<dbReference type="RefSeq" id="WP_328336339.1">
    <property type="nucleotide sequence ID" value="NZ_CP107906.1"/>
</dbReference>
<dbReference type="Pfam" id="PF00106">
    <property type="entry name" value="adh_short"/>
    <property type="match status" value="1"/>
</dbReference>
<dbReference type="EMBL" id="CP107906">
    <property type="protein sequence ID" value="WUG91906.1"/>
    <property type="molecule type" value="Genomic_DNA"/>
</dbReference>
<dbReference type="PANTHER" id="PTHR43976">
    <property type="entry name" value="SHORT CHAIN DEHYDROGENASE"/>
    <property type="match status" value="1"/>
</dbReference>
<evidence type="ECO:0000313" key="3">
    <source>
        <dbReference type="EMBL" id="WUG91906.1"/>
    </source>
</evidence>
<dbReference type="SUPFAM" id="SSF51735">
    <property type="entry name" value="NAD(P)-binding Rossmann-fold domains"/>
    <property type="match status" value="1"/>
</dbReference>
<dbReference type="PANTHER" id="PTHR43976:SF16">
    <property type="entry name" value="SHORT-CHAIN DEHYDROGENASE_REDUCTASE FAMILY PROTEIN"/>
    <property type="match status" value="1"/>
</dbReference>
<evidence type="ECO:0000256" key="2">
    <source>
        <dbReference type="ARBA" id="ARBA00023002"/>
    </source>
</evidence>
<name>A0ABZ1NKD1_STRVL</name>
<proteinExistence type="inferred from homology"/>
<comment type="similarity">
    <text evidence="1">Belongs to the short-chain dehydrogenases/reductases (SDR) family.</text>
</comment>
<dbReference type="InterPro" id="IPR036291">
    <property type="entry name" value="NAD(P)-bd_dom_sf"/>
</dbReference>
<dbReference type="Gene3D" id="3.40.50.720">
    <property type="entry name" value="NAD(P)-binding Rossmann-like Domain"/>
    <property type="match status" value="1"/>
</dbReference>
<dbReference type="InterPro" id="IPR051911">
    <property type="entry name" value="SDR_oxidoreductase"/>
</dbReference>
<gene>
    <name evidence="3" type="ORF">OHB29_01945</name>
</gene>
<reference evidence="3 4" key="1">
    <citation type="submission" date="2022-10" db="EMBL/GenBank/DDBJ databases">
        <title>The complete genomes of actinobacterial strains from the NBC collection.</title>
        <authorList>
            <person name="Joergensen T.S."/>
            <person name="Alvarez Arevalo M."/>
            <person name="Sterndorff E.B."/>
            <person name="Faurdal D."/>
            <person name="Vuksanovic O."/>
            <person name="Mourched A.-S."/>
            <person name="Charusanti P."/>
            <person name="Shaw S."/>
            <person name="Blin K."/>
            <person name="Weber T."/>
        </authorList>
    </citation>
    <scope>NUCLEOTIDE SEQUENCE [LARGE SCALE GENOMIC DNA]</scope>
    <source>
        <strain evidence="3 4">NBC_00456</strain>
    </source>
</reference>
<accession>A0ABZ1NKD1</accession>
<organism evidence="3 4">
    <name type="scientific">Streptomyces violaceus</name>
    <name type="common">Streptomyces venezuelae</name>
    <dbReference type="NCBI Taxonomy" id="1936"/>
    <lineage>
        <taxon>Bacteria</taxon>
        <taxon>Bacillati</taxon>
        <taxon>Actinomycetota</taxon>
        <taxon>Actinomycetes</taxon>
        <taxon>Kitasatosporales</taxon>
        <taxon>Streptomycetaceae</taxon>
        <taxon>Streptomyces</taxon>
    </lineage>
</organism>
<evidence type="ECO:0000256" key="1">
    <source>
        <dbReference type="ARBA" id="ARBA00006484"/>
    </source>
</evidence>